<dbReference type="EMBL" id="UGLU01000001">
    <property type="protein sequence ID" value="STU54191.1"/>
    <property type="molecule type" value="Genomic_DNA"/>
</dbReference>
<accession>A0A378B2E2</accession>
<dbReference type="Proteomes" id="UP000254387">
    <property type="component" value="Unassembled WGS sequence"/>
</dbReference>
<dbReference type="InterPro" id="IPR016912">
    <property type="entry name" value="Phage_P2_GpU"/>
</dbReference>
<sequence>MMMVFGMFVFTLRTAPYQQLQHAQEWRHVKNDRVNQSAAWQYIGPGEDNITLSGVLFPEITGGNLSLSALETIGYSGRPWPLIEGDGRIYGMYVMTRLERGKTEFDQFGGAKKIEFTLSLSRADADFREKLQSSSISDALTDLQSSATKAINATTNSLNRLF</sequence>
<dbReference type="AlphaFoldDB" id="A0A378B2E2"/>
<dbReference type="PIRSF" id="PIRSF029208">
    <property type="entry name" value="Phage_tail_GPU"/>
    <property type="match status" value="1"/>
</dbReference>
<evidence type="ECO:0000313" key="2">
    <source>
        <dbReference type="EMBL" id="STV26343.1"/>
    </source>
</evidence>
<protein>
    <submittedName>
        <fullName evidence="2">Phage tail protein</fullName>
    </submittedName>
</protein>
<organism evidence="2 4">
    <name type="scientific">Klebsiella pneumoniae</name>
    <dbReference type="NCBI Taxonomy" id="573"/>
    <lineage>
        <taxon>Bacteria</taxon>
        <taxon>Pseudomonadati</taxon>
        <taxon>Pseudomonadota</taxon>
        <taxon>Gammaproteobacteria</taxon>
        <taxon>Enterobacterales</taxon>
        <taxon>Enterobacteriaceae</taxon>
        <taxon>Klebsiella/Raoultella group</taxon>
        <taxon>Klebsiella</taxon>
        <taxon>Klebsiella pneumoniae complex</taxon>
    </lineage>
</organism>
<evidence type="ECO:0000313" key="3">
    <source>
        <dbReference type="Proteomes" id="UP000254141"/>
    </source>
</evidence>
<evidence type="ECO:0000313" key="1">
    <source>
        <dbReference type="EMBL" id="STU54191.1"/>
    </source>
</evidence>
<dbReference type="Pfam" id="PF06995">
    <property type="entry name" value="Phage_P2_GpU"/>
    <property type="match status" value="1"/>
</dbReference>
<dbReference type="Proteomes" id="UP000254141">
    <property type="component" value="Unassembled WGS sequence"/>
</dbReference>
<evidence type="ECO:0000313" key="4">
    <source>
        <dbReference type="Proteomes" id="UP000254387"/>
    </source>
</evidence>
<reference evidence="3 4" key="1">
    <citation type="submission" date="2018-06" db="EMBL/GenBank/DDBJ databases">
        <authorList>
            <consortium name="Pathogen Informatics"/>
            <person name="Doyle S."/>
        </authorList>
    </citation>
    <scope>NUCLEOTIDE SEQUENCE [LARGE SCALE GENOMIC DNA]</scope>
    <source>
        <strain evidence="1 3">NCTC5051</strain>
        <strain evidence="2 4">NCTC5053</strain>
    </source>
</reference>
<dbReference type="InterPro" id="IPR009734">
    <property type="entry name" value="Myoviridae_GpU"/>
</dbReference>
<dbReference type="EMBL" id="UGMN01000004">
    <property type="protein sequence ID" value="STV26343.1"/>
    <property type="molecule type" value="Genomic_DNA"/>
</dbReference>
<name>A0A378B2E2_KLEPN</name>
<gene>
    <name evidence="1" type="ORF">NCTC5051_05306</name>
    <name evidence="2" type="ORF">NCTC5053_03273</name>
</gene>
<dbReference type="RefSeq" id="WP_114456457.1">
    <property type="nucleotide sequence ID" value="NZ_CABGYX010000010.1"/>
</dbReference>
<proteinExistence type="predicted"/>